<name>A0ABU3GWW2_9SPHI</name>
<proteinExistence type="predicted"/>
<reference evidence="2" key="1">
    <citation type="submission" date="2023-07" db="EMBL/GenBank/DDBJ databases">
        <title>Functional and genomic diversity of the sorghum phyllosphere microbiome.</title>
        <authorList>
            <person name="Shade A."/>
        </authorList>
    </citation>
    <scope>NUCLEOTIDE SEQUENCE [LARGE SCALE GENOMIC DNA]</scope>
    <source>
        <strain evidence="2">SORGH_AS_0422</strain>
    </source>
</reference>
<keyword evidence="2" id="KW-1185">Reference proteome</keyword>
<dbReference type="EMBL" id="JAVLVU010000001">
    <property type="protein sequence ID" value="MDT3403160.1"/>
    <property type="molecule type" value="Genomic_DNA"/>
</dbReference>
<dbReference type="Proteomes" id="UP001258315">
    <property type="component" value="Unassembled WGS sequence"/>
</dbReference>
<protein>
    <submittedName>
        <fullName evidence="1">Uncharacterized protein</fullName>
    </submittedName>
</protein>
<accession>A0ABU3GWW2</accession>
<gene>
    <name evidence="1" type="ORF">QE417_002232</name>
</gene>
<comment type="caution">
    <text evidence="1">The sequence shown here is derived from an EMBL/GenBank/DDBJ whole genome shotgun (WGS) entry which is preliminary data.</text>
</comment>
<sequence>MKKAALTPIVFLGVVAFNWPQQKLLKSFTLGKFSYNLYEENYYVHDNNVDGAFFVVYRTGQKGSLCSAWMKATRNDSVLTRGTYIIGSNRVEFKEVYFHKHEAIDSLVKTFSPDAEGDLQLRELKEYRKGVVSKKMY</sequence>
<evidence type="ECO:0000313" key="2">
    <source>
        <dbReference type="Proteomes" id="UP001258315"/>
    </source>
</evidence>
<dbReference type="RefSeq" id="WP_311949946.1">
    <property type="nucleotide sequence ID" value="NZ_JAVLVU010000001.1"/>
</dbReference>
<evidence type="ECO:0000313" key="1">
    <source>
        <dbReference type="EMBL" id="MDT3403160.1"/>
    </source>
</evidence>
<organism evidence="1 2">
    <name type="scientific">Mucilaginibacter terrae</name>
    <dbReference type="NCBI Taxonomy" id="1955052"/>
    <lineage>
        <taxon>Bacteria</taxon>
        <taxon>Pseudomonadati</taxon>
        <taxon>Bacteroidota</taxon>
        <taxon>Sphingobacteriia</taxon>
        <taxon>Sphingobacteriales</taxon>
        <taxon>Sphingobacteriaceae</taxon>
        <taxon>Mucilaginibacter</taxon>
    </lineage>
</organism>